<dbReference type="InterPro" id="IPR016181">
    <property type="entry name" value="Acyl_CoA_acyltransferase"/>
</dbReference>
<organism evidence="1 2">
    <name type="scientific">Pseudarthrobacter humi</name>
    <dbReference type="NCBI Taxonomy" id="2952523"/>
    <lineage>
        <taxon>Bacteria</taxon>
        <taxon>Bacillati</taxon>
        <taxon>Actinomycetota</taxon>
        <taxon>Actinomycetes</taxon>
        <taxon>Micrococcales</taxon>
        <taxon>Micrococcaceae</taxon>
        <taxon>Pseudarthrobacter</taxon>
    </lineage>
</organism>
<protein>
    <recommendedName>
        <fullName evidence="3">N-acetyltransferase domain-containing protein</fullName>
    </recommendedName>
</protein>
<name>A0ABT1LPE6_9MICC</name>
<dbReference type="Proteomes" id="UP001524318">
    <property type="component" value="Unassembled WGS sequence"/>
</dbReference>
<sequence length="209" mass="23363">MTAIDALVASRYPPEIAGEVSPYESARVLDYGKIGLLVDDDGNVIACQYVVSYLREEGERIAYGMRLMVRADYESNGIGETLFRYLCLDARDRAFDAHESLISIDSHRVHDLVLNKMGAQYTSLVEADLVGVRNHLNCTLPLKRDFLFDAVTERSLKDFVAADTSGAIVLMEAWRVDELADLVNRQGFNVIAFARPGWLAREPMFVLAP</sequence>
<gene>
    <name evidence="1" type="ORF">NFC73_11345</name>
</gene>
<evidence type="ECO:0000313" key="2">
    <source>
        <dbReference type="Proteomes" id="UP001524318"/>
    </source>
</evidence>
<evidence type="ECO:0008006" key="3">
    <source>
        <dbReference type="Google" id="ProtNLM"/>
    </source>
</evidence>
<comment type="caution">
    <text evidence="1">The sequence shown here is derived from an EMBL/GenBank/DDBJ whole genome shotgun (WGS) entry which is preliminary data.</text>
</comment>
<dbReference type="SUPFAM" id="SSF55729">
    <property type="entry name" value="Acyl-CoA N-acyltransferases (Nat)"/>
    <property type="match status" value="1"/>
</dbReference>
<reference evidence="1 2" key="1">
    <citation type="submission" date="2022-06" db="EMBL/GenBank/DDBJ databases">
        <title>Pseudarthrobacter sp. strain RMG13 Genome sequencing and assembly.</title>
        <authorList>
            <person name="Kim I."/>
        </authorList>
    </citation>
    <scope>NUCLEOTIDE SEQUENCE [LARGE SCALE GENOMIC DNA]</scope>
    <source>
        <strain evidence="1 2">RMG13</strain>
    </source>
</reference>
<keyword evidence="2" id="KW-1185">Reference proteome</keyword>
<proteinExistence type="predicted"/>
<evidence type="ECO:0000313" key="1">
    <source>
        <dbReference type="EMBL" id="MCP9000318.1"/>
    </source>
</evidence>
<accession>A0ABT1LPE6</accession>
<dbReference type="Gene3D" id="3.40.630.30">
    <property type="match status" value="1"/>
</dbReference>
<dbReference type="EMBL" id="JANCLV010000006">
    <property type="protein sequence ID" value="MCP9000318.1"/>
    <property type="molecule type" value="Genomic_DNA"/>
</dbReference>